<evidence type="ECO:0000256" key="2">
    <source>
        <dbReference type="SAM" id="Phobius"/>
    </source>
</evidence>
<evidence type="ECO:0000313" key="3">
    <source>
        <dbReference type="EMBL" id="AUX47196.1"/>
    </source>
</evidence>
<dbReference type="InterPro" id="IPR053153">
    <property type="entry name" value="APC_K+_Transporter"/>
</dbReference>
<dbReference type="EMBL" id="CP012673">
    <property type="protein sequence ID" value="AUX47196.1"/>
    <property type="molecule type" value="Genomic_DNA"/>
</dbReference>
<proteinExistence type="predicted"/>
<gene>
    <name evidence="3" type="ORF">SOCE26_087080</name>
</gene>
<keyword evidence="2" id="KW-1133">Transmembrane helix</keyword>
<dbReference type="PANTHER" id="PTHR47704:SF1">
    <property type="entry name" value="POTASSIUM TRANSPORTER KIMA"/>
    <property type="match status" value="1"/>
</dbReference>
<keyword evidence="2" id="KW-0812">Transmembrane</keyword>
<reference evidence="3 4" key="1">
    <citation type="submission" date="2015-09" db="EMBL/GenBank/DDBJ databases">
        <title>Sorangium comparison.</title>
        <authorList>
            <person name="Zaburannyi N."/>
            <person name="Bunk B."/>
            <person name="Overmann J."/>
            <person name="Mueller R."/>
        </authorList>
    </citation>
    <scope>NUCLEOTIDE SEQUENCE [LARGE SCALE GENOMIC DNA]</scope>
    <source>
        <strain evidence="3 4">So ce26</strain>
    </source>
</reference>
<name>A0A2L0F6J7_SORCE</name>
<dbReference type="AlphaFoldDB" id="A0A2L0F6J7"/>
<evidence type="ECO:0000256" key="1">
    <source>
        <dbReference type="SAM" id="MobiDB-lite"/>
    </source>
</evidence>
<feature type="region of interest" description="Disordered" evidence="1">
    <location>
        <begin position="102"/>
        <end position="130"/>
    </location>
</feature>
<dbReference type="PANTHER" id="PTHR47704">
    <property type="entry name" value="POTASSIUM TRANSPORTER KIMA"/>
    <property type="match status" value="1"/>
</dbReference>
<accession>A0A2L0F6J7</accession>
<feature type="transmembrane region" description="Helical" evidence="2">
    <location>
        <begin position="51"/>
        <end position="70"/>
    </location>
</feature>
<organism evidence="3 4">
    <name type="scientific">Sorangium cellulosum</name>
    <name type="common">Polyangium cellulosum</name>
    <dbReference type="NCBI Taxonomy" id="56"/>
    <lineage>
        <taxon>Bacteria</taxon>
        <taxon>Pseudomonadati</taxon>
        <taxon>Myxococcota</taxon>
        <taxon>Polyangia</taxon>
        <taxon>Polyangiales</taxon>
        <taxon>Polyangiaceae</taxon>
        <taxon>Sorangium</taxon>
    </lineage>
</organism>
<evidence type="ECO:0000313" key="4">
    <source>
        <dbReference type="Proteomes" id="UP000238348"/>
    </source>
</evidence>
<protein>
    <submittedName>
        <fullName evidence="3">Uncharacterized protein</fullName>
    </submittedName>
</protein>
<dbReference type="Proteomes" id="UP000238348">
    <property type="component" value="Chromosome"/>
</dbReference>
<dbReference type="RefSeq" id="WP_199789463.1">
    <property type="nucleotide sequence ID" value="NZ_CP012673.1"/>
</dbReference>
<keyword evidence="2" id="KW-0472">Membrane</keyword>
<sequence length="130" mass="13508">MKLASDEEDKEQIGPFSGVPVLGLDALAAASYGPEAALTVLLPLGALGLRYIVPLSALVIALLTIVYVSYRQTIVAYPNGGGSYIVAKENLGTSAGLVRRGRARPQGLTTTTAPGRARRSRPRACGDRGG</sequence>